<feature type="compositionally biased region" description="Polar residues" evidence="1">
    <location>
        <begin position="144"/>
        <end position="153"/>
    </location>
</feature>
<accession>A0A2R6NJ06</accession>
<feature type="compositionally biased region" description="Basic and acidic residues" evidence="1">
    <location>
        <begin position="72"/>
        <end position="90"/>
    </location>
</feature>
<feature type="domain" description="Rad60/SUMO-like" evidence="2">
    <location>
        <begin position="396"/>
        <end position="479"/>
    </location>
</feature>
<dbReference type="SUPFAM" id="SSF54236">
    <property type="entry name" value="Ubiquitin-like"/>
    <property type="match status" value="2"/>
</dbReference>
<protein>
    <recommendedName>
        <fullName evidence="2">Rad60/SUMO-like domain-containing protein</fullName>
    </recommendedName>
</protein>
<feature type="region of interest" description="Disordered" evidence="1">
    <location>
        <begin position="1"/>
        <end position="182"/>
    </location>
</feature>
<dbReference type="InterPro" id="IPR029071">
    <property type="entry name" value="Ubiquitin-like_domsf"/>
</dbReference>
<feature type="compositionally biased region" description="Basic residues" evidence="1">
    <location>
        <begin position="1"/>
        <end position="13"/>
    </location>
</feature>
<feature type="region of interest" description="Disordered" evidence="1">
    <location>
        <begin position="347"/>
        <end position="372"/>
    </location>
</feature>
<name>A0A2R6NJ06_9APHY</name>
<comment type="caution">
    <text evidence="3">The sequence shown here is derived from an EMBL/GenBank/DDBJ whole genome shotgun (WGS) entry which is preliminary data.</text>
</comment>
<dbReference type="CDD" id="cd01763">
    <property type="entry name" value="Ubl_SUMO_like"/>
    <property type="match status" value="1"/>
</dbReference>
<feature type="region of interest" description="Disordered" evidence="1">
    <location>
        <begin position="435"/>
        <end position="471"/>
    </location>
</feature>
<feature type="compositionally biased region" description="Basic residues" evidence="1">
    <location>
        <begin position="104"/>
        <end position="114"/>
    </location>
</feature>
<feature type="compositionally biased region" description="Low complexity" evidence="1">
    <location>
        <begin position="42"/>
        <end position="51"/>
    </location>
</feature>
<dbReference type="Proteomes" id="UP000186601">
    <property type="component" value="Unassembled WGS sequence"/>
</dbReference>
<dbReference type="STRING" id="98765.A0A2R6NJ06"/>
<dbReference type="Gene3D" id="3.10.20.90">
    <property type="entry name" value="Phosphatidylinositol 3-kinase Catalytic Subunit, Chain A, domain 1"/>
    <property type="match status" value="2"/>
</dbReference>
<organism evidence="3 4">
    <name type="scientific">Hermanssonia centrifuga</name>
    <dbReference type="NCBI Taxonomy" id="98765"/>
    <lineage>
        <taxon>Eukaryota</taxon>
        <taxon>Fungi</taxon>
        <taxon>Dikarya</taxon>
        <taxon>Basidiomycota</taxon>
        <taxon>Agaricomycotina</taxon>
        <taxon>Agaricomycetes</taxon>
        <taxon>Polyporales</taxon>
        <taxon>Meruliaceae</taxon>
        <taxon>Hermanssonia</taxon>
    </lineage>
</organism>
<proteinExistence type="predicted"/>
<sequence>MSTRPRPRPKPRLRTATAPTSVPPTSSPSETPVPRTSPSPSQPAVSPVVPAEEVDEDARFFRNRGRSWQSWKRLEKKADANDARKSKAFSDEDSGVEVDGPSTPKRKPKRKTAKKQTMPDWTKDIKAILVDSSDDENDIILQRMNDSTPNASDVQEDRTPRRANKRQRSRSRSITPPPELSAYTIQHARETVRRMLAGPARAPSPTIIEDDPIEDINLDPELASIARRVQIEANRQKSFTPARSRSPTPVDLGGPEDVLIKVRWKPHPLNPNGRPGVWAFKMRRNDPFRPLFDSAADQAEILSENMILSYDGKRIFPSASPHGIGIWAEAELEACDKVTYEYMRSNRHATPANDQTHHIRDPSPSRARSPSIITLDDESATGTEVESDEEDDDKFKVILRSSIGKDVSLTVRQTTKCSAILKAFLKKAGIADKYPSTTAKGRGRKKKATGPSLVVDGEKLNPDDEIGKAELEDGDLLEVTGL</sequence>
<gene>
    <name evidence="3" type="ORF">PHLCEN_2v12202</name>
</gene>
<evidence type="ECO:0000259" key="2">
    <source>
        <dbReference type="Pfam" id="PF11976"/>
    </source>
</evidence>
<dbReference type="EMBL" id="MLYV02001230">
    <property type="protein sequence ID" value="PSR71992.1"/>
    <property type="molecule type" value="Genomic_DNA"/>
</dbReference>
<evidence type="ECO:0000313" key="3">
    <source>
        <dbReference type="EMBL" id="PSR71992.1"/>
    </source>
</evidence>
<keyword evidence="4" id="KW-1185">Reference proteome</keyword>
<dbReference type="InterPro" id="IPR022617">
    <property type="entry name" value="Rad60/SUMO-like_dom"/>
</dbReference>
<dbReference type="Pfam" id="PF11976">
    <property type="entry name" value="Rad60-SLD"/>
    <property type="match status" value="1"/>
</dbReference>
<feature type="compositionally biased region" description="Basic and acidic residues" evidence="1">
    <location>
        <begin position="456"/>
        <end position="471"/>
    </location>
</feature>
<dbReference type="AlphaFoldDB" id="A0A2R6NJ06"/>
<dbReference type="CDD" id="cd17080">
    <property type="entry name" value="Ubl_SLD2_Esc2_like"/>
    <property type="match status" value="1"/>
</dbReference>
<dbReference type="OrthoDB" id="3365399at2759"/>
<evidence type="ECO:0000313" key="4">
    <source>
        <dbReference type="Proteomes" id="UP000186601"/>
    </source>
</evidence>
<reference evidence="3 4" key="1">
    <citation type="submission" date="2018-02" db="EMBL/GenBank/DDBJ databases">
        <title>Genome sequence of the basidiomycete white-rot fungus Phlebia centrifuga.</title>
        <authorList>
            <person name="Granchi Z."/>
            <person name="Peng M."/>
            <person name="de Vries R.P."/>
            <person name="Hilden K."/>
            <person name="Makela M.R."/>
            <person name="Grigoriev I."/>
            <person name="Riley R."/>
        </authorList>
    </citation>
    <scope>NUCLEOTIDE SEQUENCE [LARGE SCALE GENOMIC DNA]</scope>
    <source>
        <strain evidence="3 4">FBCC195</strain>
    </source>
</reference>
<evidence type="ECO:0000256" key="1">
    <source>
        <dbReference type="SAM" id="MobiDB-lite"/>
    </source>
</evidence>
<feature type="compositionally biased region" description="Basic residues" evidence="1">
    <location>
        <begin position="161"/>
        <end position="171"/>
    </location>
</feature>